<evidence type="ECO:0000313" key="1">
    <source>
        <dbReference type="EMBL" id="MBU8874674.1"/>
    </source>
</evidence>
<gene>
    <name evidence="1" type="ORF">KQ910_12940</name>
</gene>
<comment type="caution">
    <text evidence="1">The sequence shown here is derived from an EMBL/GenBank/DDBJ whole genome shotgun (WGS) entry which is preliminary data.</text>
</comment>
<evidence type="ECO:0008006" key="3">
    <source>
        <dbReference type="Google" id="ProtNLM"/>
    </source>
</evidence>
<name>A0ABS6IJ97_9HYPH</name>
<dbReference type="Proteomes" id="UP000727907">
    <property type="component" value="Unassembled WGS sequence"/>
</dbReference>
<evidence type="ECO:0000313" key="2">
    <source>
        <dbReference type="Proteomes" id="UP000727907"/>
    </source>
</evidence>
<organism evidence="1 2">
    <name type="scientific">Reyranella humidisoli</name>
    <dbReference type="NCBI Taxonomy" id="2849149"/>
    <lineage>
        <taxon>Bacteria</taxon>
        <taxon>Pseudomonadati</taxon>
        <taxon>Pseudomonadota</taxon>
        <taxon>Alphaproteobacteria</taxon>
        <taxon>Hyphomicrobiales</taxon>
        <taxon>Reyranellaceae</taxon>
        <taxon>Reyranella</taxon>
    </lineage>
</organism>
<sequence length="69" mass="7667">MSGHDLSPDEFTGLLAIDGTLGQRRPSTEIEIRLRSLGLIERNGLSRMPIRTRRGDDLVKQHTRARAAG</sequence>
<dbReference type="EMBL" id="JAHOPB010000001">
    <property type="protein sequence ID" value="MBU8874674.1"/>
    <property type="molecule type" value="Genomic_DNA"/>
</dbReference>
<reference evidence="1 2" key="1">
    <citation type="submission" date="2021-06" db="EMBL/GenBank/DDBJ databases">
        <authorList>
            <person name="Lee D.H."/>
        </authorList>
    </citation>
    <scope>NUCLEOTIDE SEQUENCE [LARGE SCALE GENOMIC DNA]</scope>
    <source>
        <strain evidence="1 2">MMS21-HV4-11</strain>
    </source>
</reference>
<dbReference type="RefSeq" id="WP_216960620.1">
    <property type="nucleotide sequence ID" value="NZ_JAHOPB010000001.1"/>
</dbReference>
<proteinExistence type="predicted"/>
<protein>
    <recommendedName>
        <fullName evidence="3">DUF4224 domain-containing protein</fullName>
    </recommendedName>
</protein>
<accession>A0ABS6IJ97</accession>
<keyword evidence="2" id="KW-1185">Reference proteome</keyword>